<proteinExistence type="predicted"/>
<keyword evidence="1" id="KW-1133">Transmembrane helix</keyword>
<feature type="transmembrane region" description="Helical" evidence="1">
    <location>
        <begin position="153"/>
        <end position="174"/>
    </location>
</feature>
<evidence type="ECO:0000256" key="1">
    <source>
        <dbReference type="SAM" id="Phobius"/>
    </source>
</evidence>
<evidence type="ECO:0000313" key="2">
    <source>
        <dbReference type="EMBL" id="JAP88859.1"/>
    </source>
</evidence>
<gene>
    <name evidence="2" type="ORF">TPC1_31646</name>
</gene>
<feature type="transmembrane region" description="Helical" evidence="1">
    <location>
        <begin position="235"/>
        <end position="260"/>
    </location>
</feature>
<feature type="non-terminal residue" evidence="2">
    <location>
        <position position="331"/>
    </location>
</feature>
<organism evidence="2">
    <name type="scientific">Trepomonas sp. PC1</name>
    <dbReference type="NCBI Taxonomy" id="1076344"/>
    <lineage>
        <taxon>Eukaryota</taxon>
        <taxon>Metamonada</taxon>
        <taxon>Diplomonadida</taxon>
        <taxon>Hexamitidae</taxon>
        <taxon>Hexamitinae</taxon>
        <taxon>Trepomonas</taxon>
    </lineage>
</organism>
<dbReference type="AlphaFoldDB" id="A0A146JZQ6"/>
<keyword evidence="1" id="KW-0472">Membrane</keyword>
<feature type="non-terminal residue" evidence="2">
    <location>
        <position position="1"/>
    </location>
</feature>
<accession>A0A146JZQ6</accession>
<dbReference type="EMBL" id="GDID01007747">
    <property type="protein sequence ID" value="JAP88859.1"/>
    <property type="molecule type" value="Transcribed_RNA"/>
</dbReference>
<feature type="transmembrane region" description="Helical" evidence="1">
    <location>
        <begin position="290"/>
        <end position="314"/>
    </location>
</feature>
<feature type="transmembrane region" description="Helical" evidence="1">
    <location>
        <begin position="64"/>
        <end position="83"/>
    </location>
</feature>
<sequence>KGSSIVINLDNIQLGQYQLYYTVNLYISSISTAIYTILFFYQIIKICKQKQQNKLQKSVFIMSVGHYILCAGYFTRFILFQIFEISDPLFEGAAVYSQFLLCLQEILQYPIHNGTLLMLVHFNKNNLRKTASLPFSCLIKSKTEKFRMYERSLWTFSLLYILVPFFICIINGILMSRSTSLNEEEIKMLIRAQALTYIEFILVVLFEIYYILYYIINLSHYFKSLSTKKLQNRGFINSVVLLIVFKIIDCAVRCAIYVNIAIRLITYQSYIQIQSDATLQSLANMRVTQALLFMISTLVMVAEAVLNSTIVVVMQRFIEGMNKKIRQVSMF</sequence>
<feature type="transmembrane region" description="Helical" evidence="1">
    <location>
        <begin position="25"/>
        <end position="44"/>
    </location>
</feature>
<name>A0A146JZQ6_9EUKA</name>
<reference evidence="2" key="1">
    <citation type="submission" date="2015-07" db="EMBL/GenBank/DDBJ databases">
        <title>Adaptation to a free-living lifestyle via gene acquisitions in the diplomonad Trepomonas sp. PC1.</title>
        <authorList>
            <person name="Xu F."/>
            <person name="Jerlstrom-Hultqvist J."/>
            <person name="Kolisko M."/>
            <person name="Simpson A.G.B."/>
            <person name="Roger A.J."/>
            <person name="Svard S.G."/>
            <person name="Andersson J.O."/>
        </authorList>
    </citation>
    <scope>NUCLEOTIDE SEQUENCE</scope>
    <source>
        <strain evidence="2">PC1</strain>
    </source>
</reference>
<protein>
    <submittedName>
        <fullName evidence="2">Uncharacterized protein</fullName>
    </submittedName>
</protein>
<keyword evidence="1" id="KW-0812">Transmembrane</keyword>
<feature type="transmembrane region" description="Helical" evidence="1">
    <location>
        <begin position="194"/>
        <end position="215"/>
    </location>
</feature>